<dbReference type="PIRSF" id="PIRSF019574">
    <property type="entry name" value="Periplasmic_polyamine_BP"/>
    <property type="match status" value="1"/>
</dbReference>
<dbReference type="GO" id="GO:0019808">
    <property type="term" value="F:polyamine binding"/>
    <property type="evidence" value="ECO:0007669"/>
    <property type="project" value="InterPro"/>
</dbReference>
<sequence>MKSKLTTGLLAGTAAIWGAAAAAEGELVIYNWSDYLDPAIIEAFEVETGIDVTYDTYDSNAMLETKVLAGSSGYDIIVPSSTGTARLISAGVLRKIDKSKIPNLQHVWPKIAGLIETFDPGNEYLVPYNWWTFGIAYNTGKLAERLGDDHPRSWDLLFDPEISGKLADCSVMIVDSPIDVIGAALIDMGQDPNTSNKDQITAAGAHIGAIRGNIAQISTDAMIGALSDGDACLGLTWSGDAYWAADGAKEANNGVNLEYIIPEEGTLLDFDGLAILADARNVEEAHAFLNYLLQPSVSAQNANFIRYGSANLTAQAEIDPELTGNPAVYPTEATMEMLTTPVLQDRKTERLYTRTWSKVRTGQ</sequence>
<dbReference type="RefSeq" id="WP_058285641.1">
    <property type="nucleotide sequence ID" value="NZ_CYSR01000020.1"/>
</dbReference>
<comment type="subcellular location">
    <subcellularLocation>
        <location evidence="1 5">Periplasm</location>
    </subcellularLocation>
</comment>
<dbReference type="EMBL" id="CYSR01000020">
    <property type="protein sequence ID" value="CUH99495.1"/>
    <property type="molecule type" value="Genomic_DNA"/>
</dbReference>
<keyword evidence="4 5" id="KW-0574">Periplasm</keyword>
<accession>A0A0P1HWP2</accession>
<dbReference type="Pfam" id="PF13416">
    <property type="entry name" value="SBP_bac_8"/>
    <property type="match status" value="1"/>
</dbReference>
<organism evidence="7 8">
    <name type="scientific">Leisingera aquaemixtae</name>
    <dbReference type="NCBI Taxonomy" id="1396826"/>
    <lineage>
        <taxon>Bacteria</taxon>
        <taxon>Pseudomonadati</taxon>
        <taxon>Pseudomonadota</taxon>
        <taxon>Alphaproteobacteria</taxon>
        <taxon>Rhodobacterales</taxon>
        <taxon>Roseobacteraceae</taxon>
        <taxon>Leisingera</taxon>
    </lineage>
</organism>
<dbReference type="PRINTS" id="PR00909">
    <property type="entry name" value="SPERMDNBNDNG"/>
</dbReference>
<evidence type="ECO:0000256" key="6">
    <source>
        <dbReference type="SAM" id="SignalP"/>
    </source>
</evidence>
<evidence type="ECO:0000256" key="5">
    <source>
        <dbReference type="PIRNR" id="PIRNR019574"/>
    </source>
</evidence>
<feature type="chain" id="PRO_5006064677" description="Putrescine-binding periplasmic protein" evidence="6">
    <location>
        <begin position="23"/>
        <end position="363"/>
    </location>
</feature>
<evidence type="ECO:0000256" key="4">
    <source>
        <dbReference type="ARBA" id="ARBA00022764"/>
    </source>
</evidence>
<comment type="function">
    <text evidence="5">Required for the activity of the bacterial periplasmic transport system of putrescine.</text>
</comment>
<dbReference type="STRING" id="1396826.PHA8399_01617"/>
<evidence type="ECO:0000256" key="1">
    <source>
        <dbReference type="ARBA" id="ARBA00004418"/>
    </source>
</evidence>
<evidence type="ECO:0000313" key="8">
    <source>
        <dbReference type="Proteomes" id="UP000051326"/>
    </source>
</evidence>
<reference evidence="7 8" key="1">
    <citation type="submission" date="2015-09" db="EMBL/GenBank/DDBJ databases">
        <authorList>
            <consortium name="Swine Surveillance"/>
        </authorList>
    </citation>
    <scope>NUCLEOTIDE SEQUENCE [LARGE SCALE GENOMIC DNA]</scope>
    <source>
        <strain evidence="7 8">CECT 8399</strain>
    </source>
</reference>
<proteinExistence type="inferred from homology"/>
<feature type="signal peptide" evidence="6">
    <location>
        <begin position="1"/>
        <end position="22"/>
    </location>
</feature>
<dbReference type="PANTHER" id="PTHR30222:SF12">
    <property type="entry name" value="NORSPERMIDINE SENSOR"/>
    <property type="match status" value="1"/>
</dbReference>
<keyword evidence="2 5" id="KW-0813">Transport</keyword>
<evidence type="ECO:0000256" key="2">
    <source>
        <dbReference type="ARBA" id="ARBA00022448"/>
    </source>
</evidence>
<gene>
    <name evidence="7" type="primary">potF_2</name>
    <name evidence="7" type="ORF">PHA8399_01617</name>
</gene>
<dbReference type="PANTHER" id="PTHR30222">
    <property type="entry name" value="SPERMIDINE/PUTRESCINE-BINDING PERIPLASMIC PROTEIN"/>
    <property type="match status" value="1"/>
</dbReference>
<evidence type="ECO:0000256" key="3">
    <source>
        <dbReference type="ARBA" id="ARBA00022729"/>
    </source>
</evidence>
<keyword evidence="3 6" id="KW-0732">Signal</keyword>
<dbReference type="Proteomes" id="UP000051326">
    <property type="component" value="Unassembled WGS sequence"/>
</dbReference>
<dbReference type="GO" id="GO:0042597">
    <property type="term" value="C:periplasmic space"/>
    <property type="evidence" value="ECO:0007669"/>
    <property type="project" value="UniProtKB-SubCell"/>
</dbReference>
<evidence type="ECO:0000313" key="7">
    <source>
        <dbReference type="EMBL" id="CUH99495.1"/>
    </source>
</evidence>
<dbReference type="InterPro" id="IPR001188">
    <property type="entry name" value="Sperm_putr-bd"/>
</dbReference>
<protein>
    <recommendedName>
        <fullName evidence="5">Putrescine-binding periplasmic protein</fullName>
    </recommendedName>
</protein>
<dbReference type="GO" id="GO:0015846">
    <property type="term" value="P:polyamine transport"/>
    <property type="evidence" value="ECO:0007669"/>
    <property type="project" value="InterPro"/>
</dbReference>
<dbReference type="SUPFAM" id="SSF53850">
    <property type="entry name" value="Periplasmic binding protein-like II"/>
    <property type="match status" value="1"/>
</dbReference>
<dbReference type="InterPro" id="IPR006059">
    <property type="entry name" value="SBP"/>
</dbReference>
<dbReference type="AlphaFoldDB" id="A0A0P1HWP2"/>
<comment type="similarity">
    <text evidence="5">Belongs to the bacterial solute-binding protein PotD/PotF family.</text>
</comment>
<name>A0A0P1HWP2_9RHOB</name>
<dbReference type="Gene3D" id="3.40.190.10">
    <property type="entry name" value="Periplasmic binding protein-like II"/>
    <property type="match status" value="2"/>
</dbReference>